<sequence length="125" mass="13010">MTGWHGNPVDGDDNDDTVFRVRDMLPAGILALLGLIGLVLASLSAGPSTGQYLVIAAPWQGREQVADLVWRAGGGVAGFGNLSPVAVAMSDQPGFAGMLRKQGAWIVLPAPRALGCFTPRDGGRR</sequence>
<proteinExistence type="predicted"/>
<feature type="transmembrane region" description="Helical" evidence="1">
    <location>
        <begin position="24"/>
        <end position="43"/>
    </location>
</feature>
<evidence type="ECO:0000256" key="1">
    <source>
        <dbReference type="SAM" id="Phobius"/>
    </source>
</evidence>
<reference evidence="3" key="1">
    <citation type="journal article" date="2019" name="Int. J. Syst. Evol. Microbiol.">
        <title>The Global Catalogue of Microorganisms (GCM) 10K type strain sequencing project: providing services to taxonomists for standard genome sequencing and annotation.</title>
        <authorList>
            <consortium name="The Broad Institute Genomics Platform"/>
            <consortium name="The Broad Institute Genome Sequencing Center for Infectious Disease"/>
            <person name="Wu L."/>
            <person name="Ma J."/>
        </authorList>
    </citation>
    <scope>NUCLEOTIDE SEQUENCE [LARGE SCALE GENOMIC DNA]</scope>
    <source>
        <strain evidence="3">KCTC 42899</strain>
    </source>
</reference>
<dbReference type="RefSeq" id="WP_377742734.1">
    <property type="nucleotide sequence ID" value="NZ_JBHRXJ010000002.1"/>
</dbReference>
<accession>A0ABV7R3K5</accession>
<gene>
    <name evidence="2" type="ORF">ACFOMH_03895</name>
</gene>
<evidence type="ECO:0000313" key="2">
    <source>
        <dbReference type="EMBL" id="MFC3527305.1"/>
    </source>
</evidence>
<protein>
    <submittedName>
        <fullName evidence="2">Uncharacterized protein</fullName>
    </submittedName>
</protein>
<keyword evidence="1" id="KW-0812">Transmembrane</keyword>
<keyword evidence="1" id="KW-0472">Membrane</keyword>
<dbReference type="EMBL" id="JBHRXJ010000002">
    <property type="protein sequence ID" value="MFC3527305.1"/>
    <property type="molecule type" value="Genomic_DNA"/>
</dbReference>
<comment type="caution">
    <text evidence="2">The sequence shown here is derived from an EMBL/GenBank/DDBJ whole genome shotgun (WGS) entry which is preliminary data.</text>
</comment>
<keyword evidence="1" id="KW-1133">Transmembrane helix</keyword>
<name>A0ABV7R3K5_9RHOB</name>
<keyword evidence="3" id="KW-1185">Reference proteome</keyword>
<evidence type="ECO:0000313" key="3">
    <source>
        <dbReference type="Proteomes" id="UP001595721"/>
    </source>
</evidence>
<organism evidence="2 3">
    <name type="scientific">Paracoccus mangrovi</name>
    <dbReference type="NCBI Taxonomy" id="1715645"/>
    <lineage>
        <taxon>Bacteria</taxon>
        <taxon>Pseudomonadati</taxon>
        <taxon>Pseudomonadota</taxon>
        <taxon>Alphaproteobacteria</taxon>
        <taxon>Rhodobacterales</taxon>
        <taxon>Paracoccaceae</taxon>
        <taxon>Paracoccus</taxon>
    </lineage>
</organism>
<dbReference type="Proteomes" id="UP001595721">
    <property type="component" value="Unassembled WGS sequence"/>
</dbReference>